<protein>
    <submittedName>
        <fullName evidence="2">Uncharacterized protein</fullName>
    </submittedName>
</protein>
<proteinExistence type="predicted"/>
<evidence type="ECO:0000256" key="1">
    <source>
        <dbReference type="SAM" id="MobiDB-lite"/>
    </source>
</evidence>
<reference evidence="2 3" key="1">
    <citation type="submission" date="2016-03" db="EMBL/GenBank/DDBJ databases">
        <authorList>
            <person name="Ploux O."/>
        </authorList>
    </citation>
    <scope>NUCLEOTIDE SEQUENCE [LARGE SCALE GENOMIC DNA]</scope>
    <source>
        <strain evidence="2 3">UAMH 11012</strain>
    </source>
</reference>
<sequence length="119" mass="12941">MQPAIPEHGQNDVLPALPEPPILPYSQEGEEREDEAEVAEGTEEDPANNTPSFTSLSNEDNDYAFGDASVRTTSTSLRSSVYRSSKRMDGRIIAIRDGTTEFPSANVIGTDLSPIQPVF</sequence>
<organism evidence="2 3">
    <name type="scientific">Phialocephala subalpina</name>
    <dbReference type="NCBI Taxonomy" id="576137"/>
    <lineage>
        <taxon>Eukaryota</taxon>
        <taxon>Fungi</taxon>
        <taxon>Dikarya</taxon>
        <taxon>Ascomycota</taxon>
        <taxon>Pezizomycotina</taxon>
        <taxon>Leotiomycetes</taxon>
        <taxon>Helotiales</taxon>
        <taxon>Mollisiaceae</taxon>
        <taxon>Phialocephala</taxon>
        <taxon>Phialocephala fortinii species complex</taxon>
    </lineage>
</organism>
<feature type="compositionally biased region" description="Low complexity" evidence="1">
    <location>
        <begin position="69"/>
        <end position="79"/>
    </location>
</feature>
<evidence type="ECO:0000313" key="3">
    <source>
        <dbReference type="Proteomes" id="UP000184330"/>
    </source>
</evidence>
<feature type="compositionally biased region" description="Acidic residues" evidence="1">
    <location>
        <begin position="28"/>
        <end position="46"/>
    </location>
</feature>
<dbReference type="Proteomes" id="UP000184330">
    <property type="component" value="Unassembled WGS sequence"/>
</dbReference>
<evidence type="ECO:0000313" key="2">
    <source>
        <dbReference type="EMBL" id="CZR53723.1"/>
    </source>
</evidence>
<name>A0A1L7WLS5_9HELO</name>
<feature type="region of interest" description="Disordered" evidence="1">
    <location>
        <begin position="1"/>
        <end position="79"/>
    </location>
</feature>
<gene>
    <name evidence="2" type="ORF">PAC_03603</name>
</gene>
<dbReference type="EMBL" id="FJOG01000004">
    <property type="protein sequence ID" value="CZR53723.1"/>
    <property type="molecule type" value="Genomic_DNA"/>
</dbReference>
<dbReference type="AlphaFoldDB" id="A0A1L7WLS5"/>
<feature type="compositionally biased region" description="Polar residues" evidence="1">
    <location>
        <begin position="47"/>
        <end position="58"/>
    </location>
</feature>
<accession>A0A1L7WLS5</accession>
<keyword evidence="3" id="KW-1185">Reference proteome</keyword>